<organism evidence="2 3">
    <name type="scientific">Thermoleptolyngbya sichuanensis A183</name>
    <dbReference type="NCBI Taxonomy" id="2737172"/>
    <lineage>
        <taxon>Bacteria</taxon>
        <taxon>Bacillati</taxon>
        <taxon>Cyanobacteriota</taxon>
        <taxon>Cyanophyceae</taxon>
        <taxon>Oculatellales</taxon>
        <taxon>Oculatellaceae</taxon>
        <taxon>Thermoleptolyngbya</taxon>
        <taxon>Thermoleptolyngbya sichuanensis</taxon>
    </lineage>
</organism>
<dbReference type="InterPro" id="IPR008538">
    <property type="entry name" value="Uma2"/>
</dbReference>
<feature type="domain" description="Putative restriction endonuclease" evidence="1">
    <location>
        <begin position="22"/>
        <end position="189"/>
    </location>
</feature>
<dbReference type="InterPro" id="IPR011335">
    <property type="entry name" value="Restrct_endonuc-II-like"/>
</dbReference>
<reference evidence="2 3" key="1">
    <citation type="submission" date="2020-05" db="EMBL/GenBank/DDBJ databases">
        <title>Complete genome sequence of of a novel Thermoleptolyngbya strain isolated from hot springs of Ganzi, Sichuan China.</title>
        <authorList>
            <person name="Tang J."/>
            <person name="Daroch M."/>
            <person name="Li L."/>
            <person name="Waleron K."/>
            <person name="Waleron M."/>
            <person name="Waleron M."/>
        </authorList>
    </citation>
    <scope>NUCLEOTIDE SEQUENCE [LARGE SCALE GENOMIC DNA]</scope>
    <source>
        <strain evidence="2 3">PKUAC-SCTA183</strain>
    </source>
</reference>
<dbReference type="RefSeq" id="WP_172354302.1">
    <property type="nucleotide sequence ID" value="NZ_CP053661.1"/>
</dbReference>
<evidence type="ECO:0000313" key="2">
    <source>
        <dbReference type="EMBL" id="QKD81916.1"/>
    </source>
</evidence>
<sequence length="248" mass="27572">MTTERLVKLPPLENGDRLTRSEFEQRYNAMPQLKKAELIEGVVYVSSPVRVIHSQPHADLMTWLGSYRAATPGIACYDNPTVRLDADNEPQPDAVLRLEQGGNSWISDDGYLEGAPELVVEIAASSASYDLHDKLRVYRRNCVQEYIVWCTYSQQIDWFYLEDGQYKPQSPDASGILRSRQFPGLWLAASALLAGHLAAVLQTLQQGIATADHQTFVESWAAAAAARVGRIATADHQTFVESLQPTPL</sequence>
<dbReference type="Pfam" id="PF05685">
    <property type="entry name" value="Uma2"/>
    <property type="match status" value="1"/>
</dbReference>
<keyword evidence="3" id="KW-1185">Reference proteome</keyword>
<dbReference type="Proteomes" id="UP000505210">
    <property type="component" value="Chromosome"/>
</dbReference>
<proteinExistence type="predicted"/>
<dbReference type="InterPro" id="IPR012296">
    <property type="entry name" value="Nuclease_put_TT1808"/>
</dbReference>
<dbReference type="AlphaFoldDB" id="A0A6M8BCR0"/>
<dbReference type="KEGG" id="theu:HPC62_06620"/>
<name>A0A6M8BCR0_9CYAN</name>
<dbReference type="PANTHER" id="PTHR35400:SF3">
    <property type="entry name" value="SLL1072 PROTEIN"/>
    <property type="match status" value="1"/>
</dbReference>
<keyword evidence="2" id="KW-0540">Nuclease</keyword>
<dbReference type="SUPFAM" id="SSF52980">
    <property type="entry name" value="Restriction endonuclease-like"/>
    <property type="match status" value="1"/>
</dbReference>
<evidence type="ECO:0000313" key="3">
    <source>
        <dbReference type="Proteomes" id="UP000505210"/>
    </source>
</evidence>
<dbReference type="PANTHER" id="PTHR35400">
    <property type="entry name" value="SLR1083 PROTEIN"/>
    <property type="match status" value="1"/>
</dbReference>
<dbReference type="CDD" id="cd06260">
    <property type="entry name" value="DUF820-like"/>
    <property type="match status" value="1"/>
</dbReference>
<protein>
    <submittedName>
        <fullName evidence="2">Uma2 family endonuclease</fullName>
    </submittedName>
</protein>
<keyword evidence="2" id="KW-0378">Hydrolase</keyword>
<dbReference type="GO" id="GO:0004519">
    <property type="term" value="F:endonuclease activity"/>
    <property type="evidence" value="ECO:0007669"/>
    <property type="project" value="UniProtKB-KW"/>
</dbReference>
<dbReference type="EMBL" id="CP053661">
    <property type="protein sequence ID" value="QKD81916.1"/>
    <property type="molecule type" value="Genomic_DNA"/>
</dbReference>
<dbReference type="Gene3D" id="3.90.1570.10">
    <property type="entry name" value="tt1808, chain A"/>
    <property type="match status" value="1"/>
</dbReference>
<accession>A0A6M8BCR0</accession>
<keyword evidence="2" id="KW-0255">Endonuclease</keyword>
<gene>
    <name evidence="2" type="ORF">HPC62_06620</name>
</gene>
<evidence type="ECO:0000259" key="1">
    <source>
        <dbReference type="Pfam" id="PF05685"/>
    </source>
</evidence>